<accession>A0ACD0P249</accession>
<dbReference type="Proteomes" id="UP000245626">
    <property type="component" value="Unassembled WGS sequence"/>
</dbReference>
<organism evidence="1 2">
    <name type="scientific">Violaceomyces palustris</name>
    <dbReference type="NCBI Taxonomy" id="1673888"/>
    <lineage>
        <taxon>Eukaryota</taxon>
        <taxon>Fungi</taxon>
        <taxon>Dikarya</taxon>
        <taxon>Basidiomycota</taxon>
        <taxon>Ustilaginomycotina</taxon>
        <taxon>Ustilaginomycetes</taxon>
        <taxon>Violaceomycetales</taxon>
        <taxon>Violaceomycetaceae</taxon>
        <taxon>Violaceomyces</taxon>
    </lineage>
</organism>
<protein>
    <submittedName>
        <fullName evidence="1">Kinase-like protein</fullName>
    </submittedName>
</protein>
<gene>
    <name evidence="1" type="ORF">IE53DRAFT_20746</name>
</gene>
<keyword evidence="2" id="KW-1185">Reference proteome</keyword>
<evidence type="ECO:0000313" key="2">
    <source>
        <dbReference type="Proteomes" id="UP000245626"/>
    </source>
</evidence>
<dbReference type="EMBL" id="KZ819798">
    <property type="protein sequence ID" value="PWN52080.1"/>
    <property type="molecule type" value="Genomic_DNA"/>
</dbReference>
<sequence length="1166" mass="126426">MPAATTPNISPSAGGPKKFSTIAGLGSKGSEGTLGSFQPGRQSVKGLFDEPSQPLDEVETGIIAPKARTAAQVALGPSNESGGALSRSHDGPWSVSVAEAKDKRDGRKKAKGHVAYVLYVTTPTHNITLTRSAADIVELDHKLREGQSSASTLPILPRLPSSKETSSRRILATISRTLSPSGIRNKPTMGMTLSPPGLGASDRSSSTSPSSSPSAAPEASQEFSSPQPTTTQLATYFTVLSNLPFIKRHKAWKRFTKIGSDDLQSVRVERRVRKVRSDLAQHVKSSVAPTNTNVGVSPSQSDLDEDNGKTDDEREVRSNKSRASQSRDPATAHFSSAKDGEKSVEEASSRSAAGESNESSTVEADRAPRTPQKHSVDQVPKRKSTVSTSEEHDQGTDPDSSAAALTQSSRRPRRNKDKVTVDDFEMIRVLGKGCAGKVLLVRHRASRGLFAMKSIHKRHVLAHQELQHTLTEQAVLKRMAKEVQDPFVVRLWWSFHDVSNLYLVMDFHPGGDLATQLSRWGRLGRDRARFYAAEIVEGVEGLHRAGVIYRDLKPENVLIGGDGHIILSDFGLSKEFPARGGGGSATPPPGSPGLSRSSRDVPMTKSRSTHWLSASEDGCNVRSASRRWADDRDMTSTFCGTAEYLAPEVIQGAAYSYEVDWWSFGTMLYEMLTGITPFWAETHADMYVRVLNDELVFPEERVLDVDTKSILRGLLQKNPAFRMKEPRIKKHPYFSMIEWDHVFHKRYIPPYVPPIDPENEIDTQNFDETFLDMQPTVTNLPDDATEEMIATAEGERLKNMDSLGGANVSCGKTESNDQSHLFDGYSFRGRRDSESAKSVKSSIMSLVEPGPSESASGDRTTETIQAHEIDDDDEDDSAARAAVAALDHLEREAAAAEAIGDLSRDTAVGADTSMSNSTPSAQSVSTRATSAAVSRDGNASESDHSHSAARSPKSPSGSFSKPSARFNPSAGGLPANGAIAENENEDEDWDMVELDGAEGVIKSEINGGRGTNLFARGVVDTYRLLRRQESSRIPNSTSFGSTASRPFNRLGKRRTTGAPLAMHNKVSNGNLTSASAASLESNARSLGHASTDEVHTPANLDVVAEDAHQPEHERAPTLTAPVSNPNGLDRKKAGSPSFAGSDENKQQVRIKKIKRFTTFFETVSHR</sequence>
<proteinExistence type="predicted"/>
<reference evidence="1 2" key="1">
    <citation type="journal article" date="2018" name="Mol. Biol. Evol.">
        <title>Broad Genomic Sampling Reveals a Smut Pathogenic Ancestry of the Fungal Clade Ustilaginomycotina.</title>
        <authorList>
            <person name="Kijpornyongpan T."/>
            <person name="Mondo S.J."/>
            <person name="Barry K."/>
            <person name="Sandor L."/>
            <person name="Lee J."/>
            <person name="Lipzen A."/>
            <person name="Pangilinan J."/>
            <person name="LaButti K."/>
            <person name="Hainaut M."/>
            <person name="Henrissat B."/>
            <person name="Grigoriev I.V."/>
            <person name="Spatafora J.W."/>
            <person name="Aime M.C."/>
        </authorList>
    </citation>
    <scope>NUCLEOTIDE SEQUENCE [LARGE SCALE GENOMIC DNA]</scope>
    <source>
        <strain evidence="1 2">SA 807</strain>
    </source>
</reference>
<name>A0ACD0P249_9BASI</name>
<evidence type="ECO:0000313" key="1">
    <source>
        <dbReference type="EMBL" id="PWN52080.1"/>
    </source>
</evidence>